<accession>A0ABQ5FF26</accession>
<feature type="region of interest" description="Disordered" evidence="2">
    <location>
        <begin position="17"/>
        <end position="70"/>
    </location>
</feature>
<proteinExistence type="predicted"/>
<reference evidence="3" key="1">
    <citation type="journal article" date="2022" name="Int. J. Mol. Sci.">
        <title>Draft Genome of Tanacetum Coccineum: Genomic Comparison of Closely Related Tanacetum-Family Plants.</title>
        <authorList>
            <person name="Yamashiro T."/>
            <person name="Shiraishi A."/>
            <person name="Nakayama K."/>
            <person name="Satake H."/>
        </authorList>
    </citation>
    <scope>NUCLEOTIDE SEQUENCE</scope>
</reference>
<dbReference type="EMBL" id="BQNB010017296">
    <property type="protein sequence ID" value="GJT61533.1"/>
    <property type="molecule type" value="Genomic_DNA"/>
</dbReference>
<keyword evidence="1" id="KW-0175">Coiled coil</keyword>
<sequence length="281" mass="32213">MMRIKRVKKLEQIIKTSKSRRRAKIVLSEHEEAQEDSSKQGRKTSDIHEDPNISLVQDEGMTYGEKGEKEVTTPINYQTYIKRRRGVSIGSGRVSTASRQVNTTDVSTAIEIGSTAGEKAKDKGKGIMTEPEPEKKTKLQQRQERASLDAAIRLEEQFNEEETQRIARDAEIAKQLQEEFNKAEQERVVAKNDEAHIDWSDPAVLSHFKGIKYKDIRPIYEKVWDRNHTFVPKDSDIEKEVIERQGFDLQQESSKKTGGSRKKTLARKRTGEKKSDQSAKR</sequence>
<feature type="compositionally biased region" description="Basic and acidic residues" evidence="2">
    <location>
        <begin position="132"/>
        <end position="142"/>
    </location>
</feature>
<reference evidence="3" key="2">
    <citation type="submission" date="2022-01" db="EMBL/GenBank/DDBJ databases">
        <authorList>
            <person name="Yamashiro T."/>
            <person name="Shiraishi A."/>
            <person name="Satake H."/>
            <person name="Nakayama K."/>
        </authorList>
    </citation>
    <scope>NUCLEOTIDE SEQUENCE</scope>
</reference>
<evidence type="ECO:0000256" key="2">
    <source>
        <dbReference type="SAM" id="MobiDB-lite"/>
    </source>
</evidence>
<feature type="region of interest" description="Disordered" evidence="2">
    <location>
        <begin position="116"/>
        <end position="142"/>
    </location>
</feature>
<feature type="coiled-coil region" evidence="1">
    <location>
        <begin position="159"/>
        <end position="193"/>
    </location>
</feature>
<protein>
    <submittedName>
        <fullName evidence="3">Uncharacterized protein</fullName>
    </submittedName>
</protein>
<dbReference type="Proteomes" id="UP001151760">
    <property type="component" value="Unassembled WGS sequence"/>
</dbReference>
<feature type="compositionally biased region" description="Basic residues" evidence="2">
    <location>
        <begin position="258"/>
        <end position="271"/>
    </location>
</feature>
<comment type="caution">
    <text evidence="3">The sequence shown here is derived from an EMBL/GenBank/DDBJ whole genome shotgun (WGS) entry which is preliminary data.</text>
</comment>
<evidence type="ECO:0000313" key="4">
    <source>
        <dbReference type="Proteomes" id="UP001151760"/>
    </source>
</evidence>
<evidence type="ECO:0000313" key="3">
    <source>
        <dbReference type="EMBL" id="GJT61533.1"/>
    </source>
</evidence>
<evidence type="ECO:0000256" key="1">
    <source>
        <dbReference type="SAM" id="Coils"/>
    </source>
</evidence>
<name>A0ABQ5FF26_9ASTR</name>
<feature type="compositionally biased region" description="Basic and acidic residues" evidence="2">
    <location>
        <begin position="27"/>
        <end position="51"/>
    </location>
</feature>
<feature type="region of interest" description="Disordered" evidence="2">
    <location>
        <begin position="244"/>
        <end position="281"/>
    </location>
</feature>
<feature type="compositionally biased region" description="Basic and acidic residues" evidence="2">
    <location>
        <begin position="272"/>
        <end position="281"/>
    </location>
</feature>
<organism evidence="3 4">
    <name type="scientific">Tanacetum coccineum</name>
    <dbReference type="NCBI Taxonomy" id="301880"/>
    <lineage>
        <taxon>Eukaryota</taxon>
        <taxon>Viridiplantae</taxon>
        <taxon>Streptophyta</taxon>
        <taxon>Embryophyta</taxon>
        <taxon>Tracheophyta</taxon>
        <taxon>Spermatophyta</taxon>
        <taxon>Magnoliopsida</taxon>
        <taxon>eudicotyledons</taxon>
        <taxon>Gunneridae</taxon>
        <taxon>Pentapetalae</taxon>
        <taxon>asterids</taxon>
        <taxon>campanulids</taxon>
        <taxon>Asterales</taxon>
        <taxon>Asteraceae</taxon>
        <taxon>Asteroideae</taxon>
        <taxon>Anthemideae</taxon>
        <taxon>Anthemidinae</taxon>
        <taxon>Tanacetum</taxon>
    </lineage>
</organism>
<gene>
    <name evidence="3" type="ORF">Tco_1005066</name>
</gene>
<keyword evidence="4" id="KW-1185">Reference proteome</keyword>